<gene>
    <name evidence="4" type="ORF">EF834_17290</name>
</gene>
<reference evidence="4 5" key="1">
    <citation type="submission" date="2018-11" db="EMBL/GenBank/DDBJ databases">
        <title>Rhodococcus spongicola sp. nov. and Rhodococcus xishaensis sp. nov. from marine sponges.</title>
        <authorList>
            <person name="Li L."/>
            <person name="Lin H.W."/>
        </authorList>
    </citation>
    <scope>NUCLEOTIDE SEQUENCE [LARGE SCALE GENOMIC DNA]</scope>
    <source>
        <strain evidence="4 5">LHW50502</strain>
    </source>
</reference>
<dbReference type="Pfam" id="PF00011">
    <property type="entry name" value="HSP20"/>
    <property type="match status" value="1"/>
</dbReference>
<keyword evidence="5" id="KW-1185">Reference proteome</keyword>
<evidence type="ECO:0000256" key="1">
    <source>
        <dbReference type="PROSITE-ProRule" id="PRU00285"/>
    </source>
</evidence>
<dbReference type="InterPro" id="IPR002068">
    <property type="entry name" value="A-crystallin/Hsp20_dom"/>
</dbReference>
<dbReference type="AlphaFoldDB" id="A0A3S3BG40"/>
<dbReference type="EMBL" id="RKLN01000007">
    <property type="protein sequence ID" value="RVW00406.1"/>
    <property type="molecule type" value="Genomic_DNA"/>
</dbReference>
<dbReference type="SUPFAM" id="SSF49764">
    <property type="entry name" value="HSP20-like chaperones"/>
    <property type="match status" value="1"/>
</dbReference>
<proteinExistence type="inferred from homology"/>
<evidence type="ECO:0000259" key="3">
    <source>
        <dbReference type="PROSITE" id="PS01031"/>
    </source>
</evidence>
<organism evidence="4 5">
    <name type="scientific">Rhodococcus spongiicola</name>
    <dbReference type="NCBI Taxonomy" id="2487352"/>
    <lineage>
        <taxon>Bacteria</taxon>
        <taxon>Bacillati</taxon>
        <taxon>Actinomycetota</taxon>
        <taxon>Actinomycetes</taxon>
        <taxon>Mycobacteriales</taxon>
        <taxon>Nocardiaceae</taxon>
        <taxon>Rhodococcus</taxon>
    </lineage>
</organism>
<evidence type="ECO:0000256" key="2">
    <source>
        <dbReference type="RuleBase" id="RU003616"/>
    </source>
</evidence>
<evidence type="ECO:0000313" key="5">
    <source>
        <dbReference type="Proteomes" id="UP000284333"/>
    </source>
</evidence>
<dbReference type="PANTHER" id="PTHR11527">
    <property type="entry name" value="HEAT-SHOCK PROTEIN 20 FAMILY MEMBER"/>
    <property type="match status" value="1"/>
</dbReference>
<dbReference type="InterPro" id="IPR031107">
    <property type="entry name" value="Small_HSP"/>
</dbReference>
<accession>A0A3S3BG40</accession>
<protein>
    <submittedName>
        <fullName evidence="4">Hsp20/alpha crystallin family protein</fullName>
    </submittedName>
</protein>
<feature type="domain" description="SHSP" evidence="3">
    <location>
        <begin position="24"/>
        <end position="138"/>
    </location>
</feature>
<dbReference type="OrthoDB" id="5242916at2"/>
<evidence type="ECO:0000313" key="4">
    <source>
        <dbReference type="EMBL" id="RVW00406.1"/>
    </source>
</evidence>
<dbReference type="Gene3D" id="2.60.40.790">
    <property type="match status" value="1"/>
</dbReference>
<dbReference type="InterPro" id="IPR008978">
    <property type="entry name" value="HSP20-like_chaperone"/>
</dbReference>
<dbReference type="Proteomes" id="UP000284333">
    <property type="component" value="Unassembled WGS sequence"/>
</dbReference>
<comment type="caution">
    <text evidence="4">The sequence shown here is derived from an EMBL/GenBank/DDBJ whole genome shotgun (WGS) entry which is preliminary data.</text>
</comment>
<comment type="similarity">
    <text evidence="1 2">Belongs to the small heat shock protein (HSP20) family.</text>
</comment>
<name>A0A3S3BG40_9NOCA</name>
<dbReference type="CDD" id="cd06464">
    <property type="entry name" value="ACD_sHsps-like"/>
    <property type="match status" value="1"/>
</dbReference>
<dbReference type="PROSITE" id="PS01031">
    <property type="entry name" value="SHSP"/>
    <property type="match status" value="1"/>
</dbReference>
<sequence length="158" mass="17273">MLRFDPFTDVDVLTRSLFSHAMGTSRVPQFMPMDLYRVGDHYVLHADLPGVDPGSVDVNVENGTLTLTAHRSAPSEEHVQWLASERFSGTYRRQLSLGDGVDTENISATYENGVLTVMIPVADRAKPRRIEVTRLASEAPRTIEAGKGETASKGEASG</sequence>
<dbReference type="RefSeq" id="WP_127948450.1">
    <property type="nucleotide sequence ID" value="NZ_RKLN01000007.1"/>
</dbReference>